<protein>
    <submittedName>
        <fullName evidence="1">Uncharacterized protein</fullName>
    </submittedName>
</protein>
<gene>
    <name evidence="1" type="ORF">QFC24_006429</name>
</gene>
<keyword evidence="2" id="KW-1185">Reference proteome</keyword>
<dbReference type="Proteomes" id="UP001234202">
    <property type="component" value="Unassembled WGS sequence"/>
</dbReference>
<comment type="caution">
    <text evidence="1">The sequence shown here is derived from an EMBL/GenBank/DDBJ whole genome shotgun (WGS) entry which is preliminary data.</text>
</comment>
<name>A0ACC2X0X8_9TREE</name>
<sequence>MPNHSDDLLMIVDDVDLARLANEKAFLEDKDVQEAREFLTRYWNTFLQAPWEKASNWKRDHPEYKEAGEIFNKLLKERHESDDAYQPLRMLFRRLASGKGEKEERAPLLEKMHIIFGNTRGPGGTWQESTMSLHDMVKDVGIYLHSVASTDADWTPERNEDDQNTDSNKAATRLHRMKALLGKLDRQADLRSTSSKGKSTQRRTGHGDTSDDDAPATRRVRAGGDGYTETSQRTAFTAAAEVSVEEASLLSATGGLARPEQRQNETSQASQHSEAPYVTASKSDEEFLALPTIRRARGFFLGRYLEWTKERKQYRHLFKLPTVHVFFIKRIYASLKEEHEEHPEEYC</sequence>
<accession>A0ACC2X0X8</accession>
<organism evidence="1 2">
    <name type="scientific">Naganishia onofrii</name>
    <dbReference type="NCBI Taxonomy" id="1851511"/>
    <lineage>
        <taxon>Eukaryota</taxon>
        <taxon>Fungi</taxon>
        <taxon>Dikarya</taxon>
        <taxon>Basidiomycota</taxon>
        <taxon>Agaricomycotina</taxon>
        <taxon>Tremellomycetes</taxon>
        <taxon>Filobasidiales</taxon>
        <taxon>Filobasidiaceae</taxon>
        <taxon>Naganishia</taxon>
    </lineage>
</organism>
<evidence type="ECO:0000313" key="1">
    <source>
        <dbReference type="EMBL" id="KAJ9117715.1"/>
    </source>
</evidence>
<proteinExistence type="predicted"/>
<evidence type="ECO:0000313" key="2">
    <source>
        <dbReference type="Proteomes" id="UP001234202"/>
    </source>
</evidence>
<reference evidence="1" key="1">
    <citation type="submission" date="2023-04" db="EMBL/GenBank/DDBJ databases">
        <title>Draft Genome sequencing of Naganishia species isolated from polar environments using Oxford Nanopore Technology.</title>
        <authorList>
            <person name="Leo P."/>
            <person name="Venkateswaran K."/>
        </authorList>
    </citation>
    <scope>NUCLEOTIDE SEQUENCE</scope>
    <source>
        <strain evidence="1">DBVPG 5303</strain>
    </source>
</reference>
<dbReference type="EMBL" id="JASBWV010000031">
    <property type="protein sequence ID" value="KAJ9117715.1"/>
    <property type="molecule type" value="Genomic_DNA"/>
</dbReference>